<dbReference type="Proteomes" id="UP000266389">
    <property type="component" value="Unassembled WGS sequence"/>
</dbReference>
<feature type="transmembrane region" description="Helical" evidence="6">
    <location>
        <begin position="322"/>
        <end position="348"/>
    </location>
</feature>
<dbReference type="GO" id="GO:0016020">
    <property type="term" value="C:membrane"/>
    <property type="evidence" value="ECO:0007669"/>
    <property type="project" value="UniProtKB-SubCell"/>
</dbReference>
<dbReference type="AlphaFoldDB" id="A0A395LZJ0"/>
<name>A0A395LZJ0_9BACT</name>
<feature type="transmembrane region" description="Helical" evidence="6">
    <location>
        <begin position="617"/>
        <end position="636"/>
    </location>
</feature>
<evidence type="ECO:0000256" key="3">
    <source>
        <dbReference type="ARBA" id="ARBA00022989"/>
    </source>
</evidence>
<dbReference type="InterPro" id="IPR003945">
    <property type="entry name" value="NU5C-like"/>
</dbReference>
<dbReference type="GO" id="GO:0003954">
    <property type="term" value="F:NADH dehydrogenase activity"/>
    <property type="evidence" value="ECO:0007669"/>
    <property type="project" value="TreeGrafter"/>
</dbReference>
<dbReference type="Pfam" id="PF00662">
    <property type="entry name" value="Proton_antipo_N"/>
    <property type="match status" value="1"/>
</dbReference>
<comment type="caution">
    <text evidence="9">The sequence shown here is derived from an EMBL/GenBank/DDBJ whole genome shotgun (WGS) entry which is preliminary data.</text>
</comment>
<feature type="transmembrane region" description="Helical" evidence="6">
    <location>
        <begin position="266"/>
        <end position="285"/>
    </location>
</feature>
<gene>
    <name evidence="9" type="ORF">D0433_08415</name>
</gene>
<accession>A0A395LZJ0</accession>
<dbReference type="NCBIfam" id="NF005141">
    <property type="entry name" value="PRK06590.1"/>
    <property type="match status" value="1"/>
</dbReference>
<keyword evidence="2 5" id="KW-0812">Transmembrane</keyword>
<dbReference type="NCBIfam" id="TIGR01974">
    <property type="entry name" value="NDH_I_L"/>
    <property type="match status" value="1"/>
</dbReference>
<feature type="transmembrane region" description="Helical" evidence="6">
    <location>
        <begin position="474"/>
        <end position="498"/>
    </location>
</feature>
<feature type="domain" description="NADH:quinone oxidoreductase/Mrp antiporter transmembrane" evidence="7">
    <location>
        <begin position="144"/>
        <end position="439"/>
    </location>
</feature>
<dbReference type="GO" id="GO:0008137">
    <property type="term" value="F:NADH dehydrogenase (ubiquinone) activity"/>
    <property type="evidence" value="ECO:0007669"/>
    <property type="project" value="InterPro"/>
</dbReference>
<dbReference type="InterPro" id="IPR001750">
    <property type="entry name" value="ND/Mrp_TM"/>
</dbReference>
<evidence type="ECO:0000313" key="10">
    <source>
        <dbReference type="Proteomes" id="UP000266389"/>
    </source>
</evidence>
<feature type="transmembrane region" description="Helical" evidence="6">
    <location>
        <begin position="127"/>
        <end position="145"/>
    </location>
</feature>
<feature type="transmembrane region" description="Helical" evidence="6">
    <location>
        <begin position="6"/>
        <end position="25"/>
    </location>
</feature>
<feature type="transmembrane region" description="Helical" evidence="6">
    <location>
        <begin position="518"/>
        <end position="539"/>
    </location>
</feature>
<dbReference type="InterPro" id="IPR018393">
    <property type="entry name" value="NADHpl_OxRdtase_5_subgr"/>
</dbReference>
<evidence type="ECO:0000256" key="1">
    <source>
        <dbReference type="ARBA" id="ARBA00004127"/>
    </source>
</evidence>
<dbReference type="PANTHER" id="PTHR42829:SF2">
    <property type="entry name" value="NADH-UBIQUINONE OXIDOREDUCTASE CHAIN 5"/>
    <property type="match status" value="1"/>
</dbReference>
<comment type="subcellular location">
    <subcellularLocation>
        <location evidence="1">Endomembrane system</location>
        <topology evidence="1">Multi-pass membrane protein</topology>
    </subcellularLocation>
    <subcellularLocation>
        <location evidence="5">Membrane</location>
        <topology evidence="5">Multi-pass membrane protein</topology>
    </subcellularLocation>
</comment>
<dbReference type="EMBL" id="PHFL01000051">
    <property type="protein sequence ID" value="RFM23935.1"/>
    <property type="molecule type" value="Genomic_DNA"/>
</dbReference>
<feature type="transmembrane region" description="Helical" evidence="6">
    <location>
        <begin position="94"/>
        <end position="115"/>
    </location>
</feature>
<feature type="transmembrane region" description="Helical" evidence="6">
    <location>
        <begin position="383"/>
        <end position="407"/>
    </location>
</feature>
<feature type="domain" description="NADH-Ubiquinone oxidoreductase (complex I) chain 5 N-terminal" evidence="8">
    <location>
        <begin position="78"/>
        <end position="128"/>
    </location>
</feature>
<reference evidence="9 10" key="1">
    <citation type="journal article" date="2011" name="ISME J.">
        <title>Community ecology of hot spring cyanobacterial mats: predominant populations and their functional potential.</title>
        <authorList>
            <person name="Klatt C.G."/>
            <person name="Wood J.M."/>
            <person name="Rusch D.B."/>
            <person name="Bateson M.M."/>
            <person name="Hamamura N."/>
            <person name="Heidelberg J.F."/>
            <person name="Grossman A.R."/>
            <person name="Bhaya D."/>
            <person name="Cohan F.M."/>
            <person name="Kuhl M."/>
            <person name="Bryant D.A."/>
            <person name="Ward D.M."/>
        </authorList>
    </citation>
    <scope>NUCLEOTIDE SEQUENCE [LARGE SCALE GENOMIC DNA]</scope>
    <source>
        <strain evidence="9">OS</strain>
    </source>
</reference>
<dbReference type="Gene3D" id="1.20.5.2700">
    <property type="match status" value="1"/>
</dbReference>
<dbReference type="PRINTS" id="PR01435">
    <property type="entry name" value="NPOXDRDTASE5"/>
</dbReference>
<evidence type="ECO:0000256" key="4">
    <source>
        <dbReference type="ARBA" id="ARBA00023136"/>
    </source>
</evidence>
<dbReference type="InterPro" id="IPR001516">
    <property type="entry name" value="Proton_antipo_N"/>
</dbReference>
<keyword evidence="4 6" id="KW-0472">Membrane</keyword>
<dbReference type="GO" id="GO:0042773">
    <property type="term" value="P:ATP synthesis coupled electron transport"/>
    <property type="evidence" value="ECO:0007669"/>
    <property type="project" value="InterPro"/>
</dbReference>
<feature type="transmembrane region" description="Helical" evidence="6">
    <location>
        <begin position="190"/>
        <end position="210"/>
    </location>
</feature>
<feature type="transmembrane region" description="Helical" evidence="6">
    <location>
        <begin position="297"/>
        <end position="315"/>
    </location>
</feature>
<feature type="transmembrane region" description="Helical" evidence="6">
    <location>
        <begin position="354"/>
        <end position="371"/>
    </location>
</feature>
<feature type="transmembrane region" description="Helical" evidence="6">
    <location>
        <begin position="37"/>
        <end position="59"/>
    </location>
</feature>
<dbReference type="Pfam" id="PF00361">
    <property type="entry name" value="Proton_antipo_M"/>
    <property type="match status" value="1"/>
</dbReference>
<dbReference type="PRINTS" id="PR01434">
    <property type="entry name" value="NADHDHGNASE5"/>
</dbReference>
<evidence type="ECO:0000256" key="5">
    <source>
        <dbReference type="RuleBase" id="RU000320"/>
    </source>
</evidence>
<evidence type="ECO:0000256" key="2">
    <source>
        <dbReference type="ARBA" id="ARBA00022692"/>
    </source>
</evidence>
<protein>
    <submittedName>
        <fullName evidence="9">NADH-quinone oxidoreductase subunit L</fullName>
    </submittedName>
</protein>
<sequence>MHEHILFAVLSPLVGFLLCGLLDRLNFIGEKQASREFLLGMLSTLSVVIPFVFGIGFLLELLSLPENLRLFVVPVYEWFAAGNMQVAIAYQIDTLSVTMMLVVTGVGSLIHFYSIGYMHGDAGFARFFSYLNLFIFAMLNLVLAANMPLMFLGWEGVGLCSYLLIGFWYDRRFDGVGISTTTDAANKAFVMNRIGDFAMLAAMFLIFQRIHTLDFNAILAQLSAFDDTHLFWITLLIFIGCTGKSAQIPLYTWLPDAMAGPTPVSALIHAATMVTSGIYLISRLAPLYTLAPSTMTLIAIIGALTAIIAATIALAQNDIKKVLAYSTVSQLGYMFLALGVGAFSAAMFHLVTHAFFKACLFLGSGSVIHALEDEQDIRKMGGLRTAMPATATTFFVGSLALAGFPLTAGFFSKDEILMHTFASGQTLLYAIGILTAGLTAFYSMRLYTLTFLGSARYDSHQHPHESPFTMTLPLWILAALSVLGGLLNLPAVLVEHGVLHRWLLLPDITHSLSHAAEWILLGASSVIAIGGLFFAYSIYSKSPLEAESGWRLLLAKKYYIDELYDILVVKPFQSVLTRSTDAVERLLLNNTFNGLGTAMLALGQVLRRLQSGVAQSYAIAIMFGLMVILTFILFNIS</sequence>
<proteinExistence type="predicted"/>
<keyword evidence="3 6" id="KW-1133">Transmembrane helix</keyword>
<dbReference type="PANTHER" id="PTHR42829">
    <property type="entry name" value="NADH-UBIQUINONE OXIDOREDUCTASE CHAIN 5"/>
    <property type="match status" value="1"/>
</dbReference>
<dbReference type="GO" id="GO:0015990">
    <property type="term" value="P:electron transport coupled proton transport"/>
    <property type="evidence" value="ECO:0007669"/>
    <property type="project" value="TreeGrafter"/>
</dbReference>
<organism evidence="9 10">
    <name type="scientific">Candidatus Thermochlorobacter aerophilus</name>
    <dbReference type="NCBI Taxonomy" id="1868324"/>
    <lineage>
        <taxon>Bacteria</taxon>
        <taxon>Pseudomonadati</taxon>
        <taxon>Chlorobiota</taxon>
        <taxon>Chlorobiia</taxon>
        <taxon>Chlorobiales</taxon>
        <taxon>Candidatus Thermochlorobacteriaceae</taxon>
        <taxon>Candidatus Thermochlorobacter</taxon>
    </lineage>
</organism>
<feature type="transmembrane region" description="Helical" evidence="6">
    <location>
        <begin position="151"/>
        <end position="169"/>
    </location>
</feature>
<evidence type="ECO:0000256" key="6">
    <source>
        <dbReference type="SAM" id="Phobius"/>
    </source>
</evidence>
<feature type="transmembrane region" description="Helical" evidence="6">
    <location>
        <begin position="427"/>
        <end position="453"/>
    </location>
</feature>
<evidence type="ECO:0000313" key="9">
    <source>
        <dbReference type="EMBL" id="RFM23935.1"/>
    </source>
</evidence>
<evidence type="ECO:0000259" key="8">
    <source>
        <dbReference type="Pfam" id="PF00662"/>
    </source>
</evidence>
<feature type="transmembrane region" description="Helical" evidence="6">
    <location>
        <begin position="230"/>
        <end position="254"/>
    </location>
</feature>
<evidence type="ECO:0000259" key="7">
    <source>
        <dbReference type="Pfam" id="PF00361"/>
    </source>
</evidence>
<dbReference type="GO" id="GO:0012505">
    <property type="term" value="C:endomembrane system"/>
    <property type="evidence" value="ECO:0007669"/>
    <property type="project" value="UniProtKB-SubCell"/>
</dbReference>